<dbReference type="Gene3D" id="1.10.10.10">
    <property type="entry name" value="Winged helix-like DNA-binding domain superfamily/Winged helix DNA-binding domain"/>
    <property type="match status" value="1"/>
</dbReference>
<dbReference type="GO" id="GO:0003677">
    <property type="term" value="F:DNA binding"/>
    <property type="evidence" value="ECO:0007669"/>
    <property type="project" value="UniProtKB-KW"/>
</dbReference>
<dbReference type="FunFam" id="1.10.10.10:FF:000026">
    <property type="entry name" value="HTH-type transcriptional regulator IscR"/>
    <property type="match status" value="1"/>
</dbReference>
<protein>
    <submittedName>
        <fullName evidence="2">BadM/Rrf2 family transcriptional regulator</fullName>
    </submittedName>
</protein>
<dbReference type="InterPro" id="IPR036388">
    <property type="entry name" value="WH-like_DNA-bd_sf"/>
</dbReference>
<dbReference type="GO" id="GO:0005829">
    <property type="term" value="C:cytosol"/>
    <property type="evidence" value="ECO:0007669"/>
    <property type="project" value="TreeGrafter"/>
</dbReference>
<proteinExistence type="predicted"/>
<dbReference type="Pfam" id="PF02082">
    <property type="entry name" value="Rrf2"/>
    <property type="match status" value="1"/>
</dbReference>
<dbReference type="PROSITE" id="PS51197">
    <property type="entry name" value="HTH_RRF2_2"/>
    <property type="match status" value="1"/>
</dbReference>
<dbReference type="PANTHER" id="PTHR33221">
    <property type="entry name" value="WINGED HELIX-TURN-HELIX TRANSCRIPTIONAL REGULATOR, RRF2 FAMILY"/>
    <property type="match status" value="1"/>
</dbReference>
<gene>
    <name evidence="2" type="ORF">DFR44_10636</name>
</gene>
<dbReference type="AlphaFoldDB" id="A0A4R6Y977"/>
<sequence>MRLTTKGRFAVTALLDVTLRSSDGPVNLAAVSERQQISLSYLEQLFGKLRRNKLVDSVRGPGGGYVLARAPETISVAHIIVAVDEPLDTRQCEGRADCQNGHQCMTHNLWNNLNSKMFEYLDSVSLHDLVQDHLAHNAALKSSEHVIHMQ</sequence>
<keyword evidence="3" id="KW-1185">Reference proteome</keyword>
<reference evidence="2 3" key="1">
    <citation type="submission" date="2019-03" db="EMBL/GenBank/DDBJ databases">
        <title>Genomic Encyclopedia of Type Strains, Phase IV (KMG-IV): sequencing the most valuable type-strain genomes for metagenomic binning, comparative biology and taxonomic classification.</title>
        <authorList>
            <person name="Goeker M."/>
        </authorList>
    </citation>
    <scope>NUCLEOTIDE SEQUENCE [LARGE SCALE GENOMIC DNA]</scope>
    <source>
        <strain evidence="2 3">DSM 102852</strain>
    </source>
</reference>
<dbReference type="RefSeq" id="WP_133619414.1">
    <property type="nucleotide sequence ID" value="NZ_SNZE01000006.1"/>
</dbReference>
<dbReference type="InterPro" id="IPR000944">
    <property type="entry name" value="Tscrpt_reg_Rrf2"/>
</dbReference>
<keyword evidence="1" id="KW-0238">DNA-binding</keyword>
<dbReference type="SUPFAM" id="SSF46785">
    <property type="entry name" value="Winged helix' DNA-binding domain"/>
    <property type="match status" value="1"/>
</dbReference>
<dbReference type="NCBIfam" id="TIGR00738">
    <property type="entry name" value="rrf2_super"/>
    <property type="match status" value="1"/>
</dbReference>
<dbReference type="EMBL" id="SNZE01000006">
    <property type="protein sequence ID" value="TDR31973.1"/>
    <property type="molecule type" value="Genomic_DNA"/>
</dbReference>
<evidence type="ECO:0000256" key="1">
    <source>
        <dbReference type="ARBA" id="ARBA00023125"/>
    </source>
</evidence>
<evidence type="ECO:0000313" key="2">
    <source>
        <dbReference type="EMBL" id="TDR31973.1"/>
    </source>
</evidence>
<dbReference type="InterPro" id="IPR036390">
    <property type="entry name" value="WH_DNA-bd_sf"/>
</dbReference>
<organism evidence="2 3">
    <name type="scientific">Hydromonas duriensis</name>
    <dbReference type="NCBI Taxonomy" id="1527608"/>
    <lineage>
        <taxon>Bacteria</taxon>
        <taxon>Pseudomonadati</taxon>
        <taxon>Pseudomonadota</taxon>
        <taxon>Betaproteobacteria</taxon>
        <taxon>Burkholderiales</taxon>
        <taxon>Burkholderiaceae</taxon>
        <taxon>Hydromonas</taxon>
    </lineage>
</organism>
<dbReference type="PANTHER" id="PTHR33221:SF5">
    <property type="entry name" value="HTH-TYPE TRANSCRIPTIONAL REGULATOR ISCR"/>
    <property type="match status" value="1"/>
</dbReference>
<name>A0A4R6Y977_9BURK</name>
<dbReference type="OrthoDB" id="9808360at2"/>
<dbReference type="Proteomes" id="UP000294480">
    <property type="component" value="Unassembled WGS sequence"/>
</dbReference>
<evidence type="ECO:0000313" key="3">
    <source>
        <dbReference type="Proteomes" id="UP000294480"/>
    </source>
</evidence>
<dbReference type="GO" id="GO:0003700">
    <property type="term" value="F:DNA-binding transcription factor activity"/>
    <property type="evidence" value="ECO:0007669"/>
    <property type="project" value="TreeGrafter"/>
</dbReference>
<accession>A0A4R6Y977</accession>
<comment type="caution">
    <text evidence="2">The sequence shown here is derived from an EMBL/GenBank/DDBJ whole genome shotgun (WGS) entry which is preliminary data.</text>
</comment>